<feature type="region of interest" description="Disordered" evidence="1">
    <location>
        <begin position="1"/>
        <end position="32"/>
    </location>
</feature>
<evidence type="ECO:0000256" key="1">
    <source>
        <dbReference type="SAM" id="MobiDB-lite"/>
    </source>
</evidence>
<name>A0A1X6PCJ5_PORUM</name>
<proteinExistence type="predicted"/>
<reference evidence="3 4" key="1">
    <citation type="submission" date="2017-03" db="EMBL/GenBank/DDBJ databases">
        <title>WGS assembly of Porphyra umbilicalis.</title>
        <authorList>
            <person name="Brawley S.H."/>
            <person name="Blouin N.A."/>
            <person name="Ficko-Blean E."/>
            <person name="Wheeler G.L."/>
            <person name="Lohr M."/>
            <person name="Goodson H.V."/>
            <person name="Jenkins J.W."/>
            <person name="Blaby-Haas C.E."/>
            <person name="Helliwell K.E."/>
            <person name="Chan C."/>
            <person name="Marriage T."/>
            <person name="Bhattacharya D."/>
            <person name="Klein A.S."/>
            <person name="Badis Y."/>
            <person name="Brodie J."/>
            <person name="Cao Y."/>
            <person name="Collen J."/>
            <person name="Dittami S.M."/>
            <person name="Gachon C.M."/>
            <person name="Green B.R."/>
            <person name="Karpowicz S."/>
            <person name="Kim J.W."/>
            <person name="Kudahl U."/>
            <person name="Lin S."/>
            <person name="Michel G."/>
            <person name="Mittag M."/>
            <person name="Olson B.J."/>
            <person name="Pangilinan J."/>
            <person name="Peng Y."/>
            <person name="Qiu H."/>
            <person name="Shu S."/>
            <person name="Singer J.T."/>
            <person name="Smith A.G."/>
            <person name="Sprecher B.N."/>
            <person name="Wagner V."/>
            <person name="Wang W."/>
            <person name="Wang Z.-Y."/>
            <person name="Yan J."/>
            <person name="Yarish C."/>
            <person name="Zoeuner-Riek S."/>
            <person name="Zhuang Y."/>
            <person name="Zou Y."/>
            <person name="Lindquist E.A."/>
            <person name="Grimwood J."/>
            <person name="Barry K."/>
            <person name="Rokhsar D.S."/>
            <person name="Schmutz J."/>
            <person name="Stiller J.W."/>
            <person name="Grossman A.R."/>
            <person name="Prochnik S.E."/>
        </authorList>
    </citation>
    <scope>NUCLEOTIDE SEQUENCE [LARGE SCALE GENOMIC DNA]</scope>
    <source>
        <strain evidence="3">4086291</strain>
    </source>
</reference>
<dbReference type="GO" id="GO:0005886">
    <property type="term" value="C:plasma membrane"/>
    <property type="evidence" value="ECO:0007669"/>
    <property type="project" value="TreeGrafter"/>
</dbReference>
<dbReference type="SUPFAM" id="SSF55486">
    <property type="entry name" value="Metalloproteases ('zincins'), catalytic domain"/>
    <property type="match status" value="2"/>
</dbReference>
<dbReference type="Gene3D" id="3.40.390.10">
    <property type="entry name" value="Collagenase (Catalytic Domain)"/>
    <property type="match status" value="2"/>
</dbReference>
<keyword evidence="4" id="KW-1185">Reference proteome</keyword>
<dbReference type="GO" id="GO:0016485">
    <property type="term" value="P:protein processing"/>
    <property type="evidence" value="ECO:0007669"/>
    <property type="project" value="TreeGrafter"/>
</dbReference>
<dbReference type="AlphaFoldDB" id="A0A1X6PCJ5"/>
<dbReference type="InterPro" id="IPR042089">
    <property type="entry name" value="Peptidase_M13_dom_2"/>
</dbReference>
<dbReference type="PANTHER" id="PTHR11733">
    <property type="entry name" value="ZINC METALLOPROTEASE FAMILY M13 NEPRILYSIN-RELATED"/>
    <property type="match status" value="1"/>
</dbReference>
<dbReference type="PROSITE" id="PS51885">
    <property type="entry name" value="NEPRILYSIN"/>
    <property type="match status" value="1"/>
</dbReference>
<dbReference type="OrthoDB" id="6475849at2759"/>
<evidence type="ECO:0000313" key="4">
    <source>
        <dbReference type="Proteomes" id="UP000218209"/>
    </source>
</evidence>
<protein>
    <recommendedName>
        <fullName evidence="2">Peptidase M13 C-terminal domain-containing protein</fullName>
    </recommendedName>
</protein>
<organism evidence="3 4">
    <name type="scientific">Porphyra umbilicalis</name>
    <name type="common">Purple laver</name>
    <name type="synonym">Red alga</name>
    <dbReference type="NCBI Taxonomy" id="2786"/>
    <lineage>
        <taxon>Eukaryota</taxon>
        <taxon>Rhodophyta</taxon>
        <taxon>Bangiophyceae</taxon>
        <taxon>Bangiales</taxon>
        <taxon>Bangiaceae</taxon>
        <taxon>Porphyra</taxon>
    </lineage>
</organism>
<dbReference type="InterPro" id="IPR018497">
    <property type="entry name" value="Peptidase_M13_C"/>
</dbReference>
<dbReference type="Pfam" id="PF01431">
    <property type="entry name" value="Peptidase_M13"/>
    <property type="match status" value="1"/>
</dbReference>
<dbReference type="PANTHER" id="PTHR11733:SF237">
    <property type="entry name" value="NEPRILYSIN-LIKE 4"/>
    <property type="match status" value="1"/>
</dbReference>
<feature type="compositionally biased region" description="Basic residues" evidence="1">
    <location>
        <begin position="11"/>
        <end position="24"/>
    </location>
</feature>
<feature type="domain" description="Peptidase M13 C-terminal" evidence="2">
    <location>
        <begin position="493"/>
        <end position="688"/>
    </location>
</feature>
<sequence length="721" mass="70640">MVDAGGGGGGGRRRHLPPPPRQRRGAAPPEPATPAAVAAAILGAMDRTADPCDGFYRYAVGGWVDAATVPAGADFFDRTRGALDDAATTWVTAALADGGALASKKVGRAVRRVPGGGCREGGPAVGGGLGAPPLGAGADGWRRGGGAPPVPTVGAVAAAVAATHRGGLAGDALWGWSVGPDLHAGGGREFLHLGPPRHPVDAVSTGAAVPAAARVTFADAMLAAARDARWVADGGCASAAARAFHVDAGIAVEAALDGLPRRGGAPVPLDTADVPALAAYRSAVGPIGPPAATRLVDAPYFTALSQRVLGNTTLRSAMPAFFVYTATARYAARGLLGAAARAAVDAVIAAAVGRGGGGDLLDGVRGAAGRLLDGTPWLGARSRSAARRKLDGARLRFGVDPGGARPTPADVAVAPGAAAYAAGLASAAAAAARGRLARLTTPPAGARGGGRWRSPACVMDASHTPWTNTVTFNAVLRRWPVLPSAAAAAAAPAPAALAYGGAAFVGGLEFGHAFDPVGLGYDAAGVAVPGGSLSPAARAAFTNRTACVTALYDTFTVEQLSVPGAPPVTVNGAAVLREALADAFGVAAAADAFAAALGPGGRVAAAGGSVGGTNPALAAVLTDEQLFWVATAQFWGVKWSAAGLTRYLVADAHAPGEFRVRGALSQTPAFAAAFGCPVGSTYRPAEPCIVYEGGGRGGGGGAAAPPRTGPEGGAGVAPCPA</sequence>
<dbReference type="Gene3D" id="1.10.1380.10">
    <property type="entry name" value="Neutral endopeptidase , domain2"/>
    <property type="match status" value="1"/>
</dbReference>
<dbReference type="GO" id="GO:0004222">
    <property type="term" value="F:metalloendopeptidase activity"/>
    <property type="evidence" value="ECO:0007669"/>
    <property type="project" value="InterPro"/>
</dbReference>
<dbReference type="InterPro" id="IPR024079">
    <property type="entry name" value="MetalloPept_cat_dom_sf"/>
</dbReference>
<feature type="region of interest" description="Disordered" evidence="1">
    <location>
        <begin position="699"/>
        <end position="721"/>
    </location>
</feature>
<evidence type="ECO:0000259" key="2">
    <source>
        <dbReference type="Pfam" id="PF01431"/>
    </source>
</evidence>
<accession>A0A1X6PCJ5</accession>
<evidence type="ECO:0000313" key="3">
    <source>
        <dbReference type="EMBL" id="OSX78601.1"/>
    </source>
</evidence>
<dbReference type="EMBL" id="KV918809">
    <property type="protein sequence ID" value="OSX78601.1"/>
    <property type="molecule type" value="Genomic_DNA"/>
</dbReference>
<gene>
    <name evidence="3" type="ORF">BU14_0105s0019</name>
</gene>
<dbReference type="Proteomes" id="UP000218209">
    <property type="component" value="Unassembled WGS sequence"/>
</dbReference>
<feature type="compositionally biased region" description="Gly residues" evidence="1">
    <location>
        <begin position="1"/>
        <end position="10"/>
    </location>
</feature>
<dbReference type="InterPro" id="IPR000718">
    <property type="entry name" value="Peptidase_M13"/>
</dbReference>